<keyword evidence="1" id="KW-0812">Transmembrane</keyword>
<reference evidence="3 5" key="1">
    <citation type="journal article" date="2012" name="Nature">
        <title>Algal genomes reveal evolutionary mosaicism and the fate of nucleomorphs.</title>
        <authorList>
            <consortium name="DOE Joint Genome Institute"/>
            <person name="Curtis B.A."/>
            <person name="Tanifuji G."/>
            <person name="Burki F."/>
            <person name="Gruber A."/>
            <person name="Irimia M."/>
            <person name="Maruyama S."/>
            <person name="Arias M.C."/>
            <person name="Ball S.G."/>
            <person name="Gile G.H."/>
            <person name="Hirakawa Y."/>
            <person name="Hopkins J.F."/>
            <person name="Kuo A."/>
            <person name="Rensing S.A."/>
            <person name="Schmutz J."/>
            <person name="Symeonidi A."/>
            <person name="Elias M."/>
            <person name="Eveleigh R.J."/>
            <person name="Herman E.K."/>
            <person name="Klute M.J."/>
            <person name="Nakayama T."/>
            <person name="Obornik M."/>
            <person name="Reyes-Prieto A."/>
            <person name="Armbrust E.V."/>
            <person name="Aves S.J."/>
            <person name="Beiko R.G."/>
            <person name="Coutinho P."/>
            <person name="Dacks J.B."/>
            <person name="Durnford D.G."/>
            <person name="Fast N.M."/>
            <person name="Green B.R."/>
            <person name="Grisdale C.J."/>
            <person name="Hempel F."/>
            <person name="Henrissat B."/>
            <person name="Hoppner M.P."/>
            <person name="Ishida K."/>
            <person name="Kim E."/>
            <person name="Koreny L."/>
            <person name="Kroth P.G."/>
            <person name="Liu Y."/>
            <person name="Malik S.B."/>
            <person name="Maier U.G."/>
            <person name="McRose D."/>
            <person name="Mock T."/>
            <person name="Neilson J.A."/>
            <person name="Onodera N.T."/>
            <person name="Poole A.M."/>
            <person name="Pritham E.J."/>
            <person name="Richards T.A."/>
            <person name="Rocap G."/>
            <person name="Roy S.W."/>
            <person name="Sarai C."/>
            <person name="Schaack S."/>
            <person name="Shirato S."/>
            <person name="Slamovits C.H."/>
            <person name="Spencer D.F."/>
            <person name="Suzuki S."/>
            <person name="Worden A.Z."/>
            <person name="Zauner S."/>
            <person name="Barry K."/>
            <person name="Bell C."/>
            <person name="Bharti A.K."/>
            <person name="Crow J.A."/>
            <person name="Grimwood J."/>
            <person name="Kramer R."/>
            <person name="Lindquist E."/>
            <person name="Lucas S."/>
            <person name="Salamov A."/>
            <person name="McFadden G.I."/>
            <person name="Lane C.E."/>
            <person name="Keeling P.J."/>
            <person name="Gray M.W."/>
            <person name="Grigoriev I.V."/>
            <person name="Archibald J.M."/>
        </authorList>
    </citation>
    <scope>NUCLEOTIDE SEQUENCE</scope>
    <source>
        <strain evidence="3 5">CCMP2712</strain>
    </source>
</reference>
<evidence type="ECO:0000256" key="1">
    <source>
        <dbReference type="SAM" id="Phobius"/>
    </source>
</evidence>
<feature type="chain" id="PRO_5008770048" description="Transmembrane protein" evidence="2">
    <location>
        <begin position="26"/>
        <end position="474"/>
    </location>
</feature>
<dbReference type="Proteomes" id="UP000011087">
    <property type="component" value="Unassembled WGS sequence"/>
</dbReference>
<dbReference type="PaxDb" id="55529-EKX35159"/>
<dbReference type="RefSeq" id="XP_005822139.1">
    <property type="nucleotide sequence ID" value="XM_005822082.1"/>
</dbReference>
<reference evidence="5" key="2">
    <citation type="submission" date="2012-11" db="EMBL/GenBank/DDBJ databases">
        <authorList>
            <person name="Kuo A."/>
            <person name="Curtis B.A."/>
            <person name="Tanifuji G."/>
            <person name="Burki F."/>
            <person name="Gruber A."/>
            <person name="Irimia M."/>
            <person name="Maruyama S."/>
            <person name="Arias M.C."/>
            <person name="Ball S.G."/>
            <person name="Gile G.H."/>
            <person name="Hirakawa Y."/>
            <person name="Hopkins J.F."/>
            <person name="Rensing S.A."/>
            <person name="Schmutz J."/>
            <person name="Symeonidi A."/>
            <person name="Elias M."/>
            <person name="Eveleigh R.J."/>
            <person name="Herman E.K."/>
            <person name="Klute M.J."/>
            <person name="Nakayama T."/>
            <person name="Obornik M."/>
            <person name="Reyes-Prieto A."/>
            <person name="Armbrust E.V."/>
            <person name="Aves S.J."/>
            <person name="Beiko R.G."/>
            <person name="Coutinho P."/>
            <person name="Dacks J.B."/>
            <person name="Durnford D.G."/>
            <person name="Fast N.M."/>
            <person name="Green B.R."/>
            <person name="Grisdale C."/>
            <person name="Hempe F."/>
            <person name="Henrissat B."/>
            <person name="Hoppner M.P."/>
            <person name="Ishida K.-I."/>
            <person name="Kim E."/>
            <person name="Koreny L."/>
            <person name="Kroth P.G."/>
            <person name="Liu Y."/>
            <person name="Malik S.-B."/>
            <person name="Maier U.G."/>
            <person name="McRose D."/>
            <person name="Mock T."/>
            <person name="Neilson J.A."/>
            <person name="Onodera N.T."/>
            <person name="Poole A.M."/>
            <person name="Pritham E.J."/>
            <person name="Richards T.A."/>
            <person name="Rocap G."/>
            <person name="Roy S.W."/>
            <person name="Sarai C."/>
            <person name="Schaack S."/>
            <person name="Shirato S."/>
            <person name="Slamovits C.H."/>
            <person name="Spencer D.F."/>
            <person name="Suzuki S."/>
            <person name="Worden A.Z."/>
            <person name="Zauner S."/>
            <person name="Barry K."/>
            <person name="Bell C."/>
            <person name="Bharti A.K."/>
            <person name="Crow J.A."/>
            <person name="Grimwood J."/>
            <person name="Kramer R."/>
            <person name="Lindquist E."/>
            <person name="Lucas S."/>
            <person name="Salamov A."/>
            <person name="McFadden G.I."/>
            <person name="Lane C.E."/>
            <person name="Keeling P.J."/>
            <person name="Gray M.W."/>
            <person name="Grigoriev I.V."/>
            <person name="Archibald J.M."/>
        </authorList>
    </citation>
    <scope>NUCLEOTIDE SEQUENCE</scope>
    <source>
        <strain evidence="5">CCMP2712</strain>
    </source>
</reference>
<dbReference type="SUPFAM" id="SSF57184">
    <property type="entry name" value="Growth factor receptor domain"/>
    <property type="match status" value="1"/>
</dbReference>
<keyword evidence="1" id="KW-1133">Transmembrane helix</keyword>
<evidence type="ECO:0000313" key="4">
    <source>
        <dbReference type="EnsemblProtists" id="EKX35159"/>
    </source>
</evidence>
<proteinExistence type="predicted"/>
<keyword evidence="1" id="KW-0472">Membrane</keyword>
<dbReference type="GeneID" id="17291860"/>
<gene>
    <name evidence="3" type="ORF">GUITHDRAFT_146737</name>
</gene>
<dbReference type="HOGENOM" id="CLU_576778_0_0_1"/>
<feature type="signal peptide" evidence="2">
    <location>
        <begin position="1"/>
        <end position="25"/>
    </location>
</feature>
<dbReference type="EMBL" id="JH993096">
    <property type="protein sequence ID" value="EKX35159.1"/>
    <property type="molecule type" value="Genomic_DNA"/>
</dbReference>
<organism evidence="3">
    <name type="scientific">Guillardia theta (strain CCMP2712)</name>
    <name type="common">Cryptophyte</name>
    <dbReference type="NCBI Taxonomy" id="905079"/>
    <lineage>
        <taxon>Eukaryota</taxon>
        <taxon>Cryptophyceae</taxon>
        <taxon>Pyrenomonadales</taxon>
        <taxon>Geminigeraceae</taxon>
        <taxon>Guillardia</taxon>
    </lineage>
</organism>
<dbReference type="InterPro" id="IPR009030">
    <property type="entry name" value="Growth_fac_rcpt_cys_sf"/>
</dbReference>
<feature type="transmembrane region" description="Helical" evidence="1">
    <location>
        <begin position="422"/>
        <end position="441"/>
    </location>
</feature>
<evidence type="ECO:0000313" key="5">
    <source>
        <dbReference type="Proteomes" id="UP000011087"/>
    </source>
</evidence>
<keyword evidence="5" id="KW-1185">Reference proteome</keyword>
<sequence>MRVSYRFIPLLPASLFLLLALSARAENQCAQSNFSVMSNASSFCSNYSVQINICHNADGMNMTDMTDHTREAQDLLASMNVSQCQAAMHQICSKAGGEALPASPSICCNYMVPGAGFLISCTSKEECLGWDGLYSIDLGNVSAPKICCSTCSVWLNALCKFPSSANTQQYCQSMCSNSFPCYSSTASPPPQGTPPPLVYGSMPTAVIRLRIEGLLMTDFDAYMQSHFLKILAPLIGDTLLPSLLIADCPSSRCRRELPGTFHVALLLPLSRCFHSLSRSSPSLSMPFAIIVDVEVKTFSESFAQSIVTTIESVVDRSSFPISATGVVVVSATVVNIQGVPAAVARGTTPTQLICDSSCMTCIKPGKDGCVLCKDGYAFWQPPERALAGTDENGQCVGYWGNGMLLVITSLVLMRGSDKGQGWALGAILGLLAIGVCIHFFFDAMDLSVVMGKRRHRVREARWVATDKACEATAS</sequence>
<evidence type="ECO:0000256" key="2">
    <source>
        <dbReference type="SAM" id="SignalP"/>
    </source>
</evidence>
<evidence type="ECO:0000313" key="3">
    <source>
        <dbReference type="EMBL" id="EKX35159.1"/>
    </source>
</evidence>
<dbReference type="EnsemblProtists" id="EKX35159">
    <property type="protein sequence ID" value="EKX35159"/>
    <property type="gene ID" value="GUITHDRAFT_146737"/>
</dbReference>
<name>L1IGV4_GUITC</name>
<dbReference type="AlphaFoldDB" id="L1IGV4"/>
<evidence type="ECO:0008006" key="6">
    <source>
        <dbReference type="Google" id="ProtNLM"/>
    </source>
</evidence>
<accession>L1IGV4</accession>
<reference evidence="4" key="3">
    <citation type="submission" date="2016-03" db="UniProtKB">
        <authorList>
            <consortium name="EnsemblProtists"/>
        </authorList>
    </citation>
    <scope>IDENTIFICATION</scope>
</reference>
<dbReference type="KEGG" id="gtt:GUITHDRAFT_146737"/>
<keyword evidence="2" id="KW-0732">Signal</keyword>
<protein>
    <recommendedName>
        <fullName evidence="6">Transmembrane protein</fullName>
    </recommendedName>
</protein>